<protein>
    <submittedName>
        <fullName evidence="2">Uncharacterized protein</fullName>
    </submittedName>
</protein>
<organism evidence="2 3">
    <name type="scientific">Auraticoccus cholistanensis</name>
    <dbReference type="NCBI Taxonomy" id="2656650"/>
    <lineage>
        <taxon>Bacteria</taxon>
        <taxon>Bacillati</taxon>
        <taxon>Actinomycetota</taxon>
        <taxon>Actinomycetes</taxon>
        <taxon>Propionibacteriales</taxon>
        <taxon>Propionibacteriaceae</taxon>
        <taxon>Auraticoccus</taxon>
    </lineage>
</organism>
<dbReference type="EMBL" id="WPCU01000007">
    <property type="protein sequence ID" value="MVA76709.1"/>
    <property type="molecule type" value="Genomic_DNA"/>
</dbReference>
<reference evidence="2 3" key="1">
    <citation type="submission" date="2019-12" db="EMBL/GenBank/DDBJ databases">
        <title>Auraticoccus cholistani sp. nov., an actinomycete isolated from soil of Cholistan desert.</title>
        <authorList>
            <person name="Cheema M.T."/>
        </authorList>
    </citation>
    <scope>NUCLEOTIDE SEQUENCE [LARGE SCALE GENOMIC DNA]</scope>
    <source>
        <strain evidence="2 3">F435</strain>
    </source>
</reference>
<keyword evidence="3" id="KW-1185">Reference proteome</keyword>
<evidence type="ECO:0000313" key="3">
    <source>
        <dbReference type="Proteomes" id="UP000435304"/>
    </source>
</evidence>
<name>A0A6A9V131_9ACTN</name>
<evidence type="ECO:0000256" key="1">
    <source>
        <dbReference type="SAM" id="MobiDB-lite"/>
    </source>
</evidence>
<dbReference type="Proteomes" id="UP000435304">
    <property type="component" value="Unassembled WGS sequence"/>
</dbReference>
<accession>A0A6A9V131</accession>
<dbReference type="AlphaFoldDB" id="A0A6A9V131"/>
<feature type="compositionally biased region" description="Acidic residues" evidence="1">
    <location>
        <begin position="1"/>
        <end position="11"/>
    </location>
</feature>
<gene>
    <name evidence="2" type="ORF">GC722_11840</name>
</gene>
<dbReference type="RefSeq" id="WP_156610354.1">
    <property type="nucleotide sequence ID" value="NZ_WPCU01000007.1"/>
</dbReference>
<feature type="region of interest" description="Disordered" evidence="1">
    <location>
        <begin position="1"/>
        <end position="69"/>
    </location>
</feature>
<evidence type="ECO:0000313" key="2">
    <source>
        <dbReference type="EMBL" id="MVA76709.1"/>
    </source>
</evidence>
<sequence>MQTTIEPDDTETVGRPSAESEAPDGGDDAPATGEGVEGEGNRDWGTGDESGTDPGAQEPSDADSAGPTD</sequence>
<proteinExistence type="predicted"/>
<comment type="caution">
    <text evidence="2">The sequence shown here is derived from an EMBL/GenBank/DDBJ whole genome shotgun (WGS) entry which is preliminary data.</text>
</comment>